<dbReference type="NCBIfam" id="TIGR02098">
    <property type="entry name" value="MJ0042_CXXC"/>
    <property type="match status" value="1"/>
</dbReference>
<dbReference type="Pfam" id="PF11906">
    <property type="entry name" value="DUF3426"/>
    <property type="match status" value="1"/>
</dbReference>
<comment type="caution">
    <text evidence="3">The sequence shown here is derived from an EMBL/GenBank/DDBJ whole genome shotgun (WGS) entry which is preliminary data.</text>
</comment>
<keyword evidence="1" id="KW-1133">Transmembrane helix</keyword>
<proteinExistence type="predicted"/>
<dbReference type="InterPro" id="IPR011723">
    <property type="entry name" value="Znf/thioredoxin_put"/>
</dbReference>
<dbReference type="InterPro" id="IPR021834">
    <property type="entry name" value="DUF3426"/>
</dbReference>
<feature type="transmembrane region" description="Helical" evidence="1">
    <location>
        <begin position="113"/>
        <end position="132"/>
    </location>
</feature>
<keyword evidence="1" id="KW-0472">Membrane</keyword>
<protein>
    <submittedName>
        <fullName evidence="3">Zinc-ribbon domain-containing protein</fullName>
    </submittedName>
</protein>
<accession>A0ABT1QPM9</accession>
<evidence type="ECO:0000313" key="3">
    <source>
        <dbReference type="EMBL" id="MCQ4164232.1"/>
    </source>
</evidence>
<evidence type="ECO:0000313" key="4">
    <source>
        <dbReference type="Proteomes" id="UP001165498"/>
    </source>
</evidence>
<dbReference type="Pfam" id="PF13717">
    <property type="entry name" value="Zn_ribbon_4"/>
    <property type="match status" value="1"/>
</dbReference>
<dbReference type="RefSeq" id="WP_255912776.1">
    <property type="nucleotide sequence ID" value="NZ_JANFQO010000004.1"/>
</dbReference>
<gene>
    <name evidence="3" type="ORF">NM961_05855</name>
</gene>
<sequence>MYTQCPECATVYNADAATIARGHGMVRCSHCDALFDALLTLADHLPPEPFERLDVHTQDADPPRLGVPAYRPNAQAVTYTFDPDERPRAREARRQSNLPAFARHARRSGGRRWPWVIGVLLLGLSLAGQLGYAERDYLLNNDLARPWLDRACASLGCKLPLRHASQQLELLSRDIRPHPSVAGALIVSATVRNAAEFDQTFPVVEITLSDLDENRVAMRRFQPRDYLGDTRAIERGLAAGASSALVFEVRDPGKNAVAFEFKFL</sequence>
<dbReference type="Proteomes" id="UP001165498">
    <property type="component" value="Unassembled WGS sequence"/>
</dbReference>
<dbReference type="EMBL" id="JANFQO010000004">
    <property type="protein sequence ID" value="MCQ4164232.1"/>
    <property type="molecule type" value="Genomic_DNA"/>
</dbReference>
<evidence type="ECO:0000259" key="2">
    <source>
        <dbReference type="Pfam" id="PF13717"/>
    </source>
</evidence>
<organism evidence="3 4">
    <name type="scientific">Tahibacter harae</name>
    <dbReference type="NCBI Taxonomy" id="2963937"/>
    <lineage>
        <taxon>Bacteria</taxon>
        <taxon>Pseudomonadati</taxon>
        <taxon>Pseudomonadota</taxon>
        <taxon>Gammaproteobacteria</taxon>
        <taxon>Lysobacterales</taxon>
        <taxon>Rhodanobacteraceae</taxon>
        <taxon>Tahibacter</taxon>
    </lineage>
</organism>
<evidence type="ECO:0000256" key="1">
    <source>
        <dbReference type="SAM" id="Phobius"/>
    </source>
</evidence>
<name>A0ABT1QPM9_9GAMM</name>
<keyword evidence="1" id="KW-0812">Transmembrane</keyword>
<feature type="domain" description="Zinc finger/thioredoxin putative" evidence="2">
    <location>
        <begin position="1"/>
        <end position="35"/>
    </location>
</feature>
<keyword evidence="4" id="KW-1185">Reference proteome</keyword>
<reference evidence="3" key="1">
    <citation type="submission" date="2022-07" db="EMBL/GenBank/DDBJ databases">
        <title>Tahibacter sp., a new gammaproteobacterium isolated from the silt sample collected at pig farm.</title>
        <authorList>
            <person name="Chen H."/>
        </authorList>
    </citation>
    <scope>NUCLEOTIDE SEQUENCE</scope>
    <source>
        <strain evidence="3">P2K</strain>
    </source>
</reference>